<dbReference type="EMBL" id="JACCFO010000001">
    <property type="protein sequence ID" value="NYI98363.1"/>
    <property type="molecule type" value="Genomic_DNA"/>
</dbReference>
<proteinExistence type="predicted"/>
<name>A0A853BT98_9ACTN</name>
<dbReference type="AlphaFoldDB" id="A0A853BT98"/>
<protein>
    <submittedName>
        <fullName evidence="1">Uncharacterized protein</fullName>
    </submittedName>
</protein>
<comment type="caution">
    <text evidence="1">The sequence shown here is derived from an EMBL/GenBank/DDBJ whole genome shotgun (WGS) entry which is preliminary data.</text>
</comment>
<keyword evidence="2" id="KW-1185">Reference proteome</keyword>
<dbReference type="RefSeq" id="WP_179769525.1">
    <property type="nucleotide sequence ID" value="NZ_JACCFO010000001.1"/>
</dbReference>
<gene>
    <name evidence="1" type="ORF">HNR12_004640</name>
</gene>
<evidence type="ECO:0000313" key="1">
    <source>
        <dbReference type="EMBL" id="NYI98363.1"/>
    </source>
</evidence>
<sequence length="275" mass="29242">MCVSMAPADFSATTLYAGRLRHPEHGLVHVAGYQNVALNLAGGPNAMVLHFPARAMGPDNFVPVGDAENVLADMALALPPPAPAAPGGMAPMGGAAGAAPRVRVFDHDVYTVLLAEDATLIPAALEEVPRRRRPRLDHGLLRFYTDHYPDHVFAVCCFDTAERRRAKPLLVWYVPLDPDVLTAPALDGHTGGPPDLADRVLTDHTVLFGTDEAADGWGWPVRYRDTAGPGLAPFLPDAVVGARFHGFMPNGDFAIPHAAVLAGDLRAVRRVGPPA</sequence>
<organism evidence="1 2">
    <name type="scientific">Streptomonospora nanhaiensis</name>
    <dbReference type="NCBI Taxonomy" id="1323731"/>
    <lineage>
        <taxon>Bacteria</taxon>
        <taxon>Bacillati</taxon>
        <taxon>Actinomycetota</taxon>
        <taxon>Actinomycetes</taxon>
        <taxon>Streptosporangiales</taxon>
        <taxon>Nocardiopsidaceae</taxon>
        <taxon>Streptomonospora</taxon>
    </lineage>
</organism>
<evidence type="ECO:0000313" key="2">
    <source>
        <dbReference type="Proteomes" id="UP000575985"/>
    </source>
</evidence>
<accession>A0A853BT98</accession>
<dbReference type="Proteomes" id="UP000575985">
    <property type="component" value="Unassembled WGS sequence"/>
</dbReference>
<reference evidence="1 2" key="1">
    <citation type="submission" date="2020-07" db="EMBL/GenBank/DDBJ databases">
        <title>Sequencing the genomes of 1000 actinobacteria strains.</title>
        <authorList>
            <person name="Klenk H.-P."/>
        </authorList>
    </citation>
    <scope>NUCLEOTIDE SEQUENCE [LARGE SCALE GENOMIC DNA]</scope>
    <source>
        <strain evidence="1 2">DSM 45927</strain>
    </source>
</reference>